<evidence type="ECO:0000256" key="1">
    <source>
        <dbReference type="SAM" id="MobiDB-lite"/>
    </source>
</evidence>
<accession>A0A183FGD5</accession>
<keyword evidence="3" id="KW-1185">Reference proteome</keyword>
<dbReference type="EMBL" id="UZAH01025524">
    <property type="protein sequence ID" value="VDO65556.1"/>
    <property type="molecule type" value="Genomic_DNA"/>
</dbReference>
<reference evidence="2 3" key="1">
    <citation type="submission" date="2018-11" db="EMBL/GenBank/DDBJ databases">
        <authorList>
            <consortium name="Pathogen Informatics"/>
        </authorList>
    </citation>
    <scope>NUCLEOTIDE SEQUENCE [LARGE SCALE GENOMIC DNA]</scope>
</reference>
<organism evidence="3 4">
    <name type="scientific">Heligmosomoides polygyrus</name>
    <name type="common">Parasitic roundworm</name>
    <dbReference type="NCBI Taxonomy" id="6339"/>
    <lineage>
        <taxon>Eukaryota</taxon>
        <taxon>Metazoa</taxon>
        <taxon>Ecdysozoa</taxon>
        <taxon>Nematoda</taxon>
        <taxon>Chromadorea</taxon>
        <taxon>Rhabditida</taxon>
        <taxon>Rhabditina</taxon>
        <taxon>Rhabditomorpha</taxon>
        <taxon>Strongyloidea</taxon>
        <taxon>Heligmosomidae</taxon>
        <taxon>Heligmosomoides</taxon>
    </lineage>
</organism>
<dbReference type="WBParaSite" id="HPBE_0000570901-mRNA-1">
    <property type="protein sequence ID" value="HPBE_0000570901-mRNA-1"/>
    <property type="gene ID" value="HPBE_0000570901"/>
</dbReference>
<name>A0A183FGD5_HELPZ</name>
<evidence type="ECO:0000313" key="4">
    <source>
        <dbReference type="WBParaSite" id="HPBE_0000570901-mRNA-1"/>
    </source>
</evidence>
<feature type="region of interest" description="Disordered" evidence="1">
    <location>
        <begin position="20"/>
        <end position="67"/>
    </location>
</feature>
<accession>A0A3P7WXY8</accession>
<proteinExistence type="predicted"/>
<evidence type="ECO:0000313" key="2">
    <source>
        <dbReference type="EMBL" id="VDO65556.1"/>
    </source>
</evidence>
<dbReference type="AlphaFoldDB" id="A0A183FGD5"/>
<gene>
    <name evidence="2" type="ORF">HPBE_LOCUS5710</name>
</gene>
<sequence length="107" mass="12013">MEGPLRGWWRRAVKWTSWVDQKSDQEGKEQLGGGARTGKPAKRDQMRVNSGNKELGQELGPGSKKKRVKGTWLRKACQRYLEKLAVEHEDGCGGATGMTEIQRSTNQ</sequence>
<evidence type="ECO:0000313" key="3">
    <source>
        <dbReference type="Proteomes" id="UP000050761"/>
    </source>
</evidence>
<protein>
    <submittedName>
        <fullName evidence="4">Reverse transcriptase domain-containing protein</fullName>
    </submittedName>
</protein>
<reference evidence="4" key="2">
    <citation type="submission" date="2019-09" db="UniProtKB">
        <authorList>
            <consortium name="WormBaseParasite"/>
        </authorList>
    </citation>
    <scope>IDENTIFICATION</scope>
</reference>
<dbReference type="Proteomes" id="UP000050761">
    <property type="component" value="Unassembled WGS sequence"/>
</dbReference>